<reference evidence="1" key="1">
    <citation type="submission" date="2023-08" db="EMBL/GenBank/DDBJ databases">
        <title>A de novo genome assembly of Solanum verrucosum Schlechtendal, a Mexican diploid species geographically isolated from the other diploid A-genome species in potato relatives.</title>
        <authorList>
            <person name="Hosaka K."/>
        </authorList>
    </citation>
    <scope>NUCLEOTIDE SEQUENCE</scope>
    <source>
        <tissue evidence="1">Young leaves</tissue>
    </source>
</reference>
<keyword evidence="2" id="KW-1185">Reference proteome</keyword>
<dbReference type="AlphaFoldDB" id="A0AAF0QFX8"/>
<protein>
    <submittedName>
        <fullName evidence="1">Uncharacterized protein</fullName>
    </submittedName>
</protein>
<name>A0AAF0QFX8_SOLVR</name>
<evidence type="ECO:0000313" key="1">
    <source>
        <dbReference type="EMBL" id="WMV19189.1"/>
    </source>
</evidence>
<dbReference type="EMBL" id="CP133614">
    <property type="protein sequence ID" value="WMV19189.1"/>
    <property type="molecule type" value="Genomic_DNA"/>
</dbReference>
<evidence type="ECO:0000313" key="2">
    <source>
        <dbReference type="Proteomes" id="UP001234989"/>
    </source>
</evidence>
<gene>
    <name evidence="1" type="ORF">MTR67_012574</name>
</gene>
<sequence>MFCKGDIRSIQRVQEALEHFSDTTGLLGNVEISNIFLPGIIDELKEEILTMPGYSISTLPIRYLGLSPSSKKQGKM</sequence>
<accession>A0AAF0QFX8</accession>
<organism evidence="1 2">
    <name type="scientific">Solanum verrucosum</name>
    <dbReference type="NCBI Taxonomy" id="315347"/>
    <lineage>
        <taxon>Eukaryota</taxon>
        <taxon>Viridiplantae</taxon>
        <taxon>Streptophyta</taxon>
        <taxon>Embryophyta</taxon>
        <taxon>Tracheophyta</taxon>
        <taxon>Spermatophyta</taxon>
        <taxon>Magnoliopsida</taxon>
        <taxon>eudicotyledons</taxon>
        <taxon>Gunneridae</taxon>
        <taxon>Pentapetalae</taxon>
        <taxon>asterids</taxon>
        <taxon>lamiids</taxon>
        <taxon>Solanales</taxon>
        <taxon>Solanaceae</taxon>
        <taxon>Solanoideae</taxon>
        <taxon>Solaneae</taxon>
        <taxon>Solanum</taxon>
    </lineage>
</organism>
<dbReference type="Proteomes" id="UP001234989">
    <property type="component" value="Chromosome 3"/>
</dbReference>
<proteinExistence type="predicted"/>